<gene>
    <name evidence="12" type="primary">fan1</name>
    <name evidence="12" type="ORF">GCM10009083_08590</name>
</gene>
<dbReference type="PANTHER" id="PTHR15749:SF4">
    <property type="entry name" value="FANCONI-ASSOCIATED NUCLEASE 1"/>
    <property type="match status" value="1"/>
</dbReference>
<evidence type="ECO:0000256" key="3">
    <source>
        <dbReference type="ARBA" id="ARBA00001946"/>
    </source>
</evidence>
<keyword evidence="13" id="KW-1185">Reference proteome</keyword>
<keyword evidence="7" id="KW-0479">Metal-binding</keyword>
<evidence type="ECO:0000256" key="5">
    <source>
        <dbReference type="ARBA" id="ARBA00012029"/>
    </source>
</evidence>
<evidence type="ECO:0000256" key="9">
    <source>
        <dbReference type="ARBA" id="ARBA00022842"/>
    </source>
</evidence>
<dbReference type="Proteomes" id="UP000633263">
    <property type="component" value="Unassembled WGS sequence"/>
</dbReference>
<evidence type="ECO:0000256" key="6">
    <source>
        <dbReference type="ARBA" id="ARBA00022722"/>
    </source>
</evidence>
<evidence type="ECO:0000256" key="8">
    <source>
        <dbReference type="ARBA" id="ARBA00022801"/>
    </source>
</evidence>
<dbReference type="Pfam" id="PF18081">
    <property type="entry name" value="FANC_SAP"/>
    <property type="match status" value="1"/>
</dbReference>
<comment type="similarity">
    <text evidence="4">Belongs to the FAN1 family.</text>
</comment>
<keyword evidence="6" id="KW-0540">Nuclease</keyword>
<comment type="catalytic activity">
    <reaction evidence="1">
        <text>Hydrolytically removes 5'-nucleotides successively from the 3'-hydroxy termini of 3'-hydroxy-terminated oligonucleotides.</text>
        <dbReference type="EC" id="3.1.4.1"/>
    </reaction>
</comment>
<evidence type="ECO:0000256" key="10">
    <source>
        <dbReference type="ARBA" id="ARBA00023211"/>
    </source>
</evidence>
<dbReference type="InterPro" id="IPR049125">
    <property type="entry name" value="FAN1-like_WH"/>
</dbReference>
<evidence type="ECO:0000313" key="13">
    <source>
        <dbReference type="Proteomes" id="UP000633263"/>
    </source>
</evidence>
<keyword evidence="10" id="KW-0464">Manganese</keyword>
<comment type="cofactor">
    <cofactor evidence="2">
        <name>Mn(2+)</name>
        <dbReference type="ChEBI" id="CHEBI:29035"/>
    </cofactor>
</comment>
<dbReference type="InterPro" id="IPR033315">
    <property type="entry name" value="Fan1-like"/>
</dbReference>
<evidence type="ECO:0000313" key="12">
    <source>
        <dbReference type="EMBL" id="GGI94307.1"/>
    </source>
</evidence>
<name>A0ABQ2CLT8_9GAMM</name>
<protein>
    <recommendedName>
        <fullName evidence="5">phosphodiesterase I</fullName>
        <ecNumber evidence="5">3.1.4.1</ecNumber>
    </recommendedName>
</protein>
<organism evidence="12 13">
    <name type="scientific">Halopseudomonas pertucinogena</name>
    <dbReference type="NCBI Taxonomy" id="86175"/>
    <lineage>
        <taxon>Bacteria</taxon>
        <taxon>Pseudomonadati</taxon>
        <taxon>Pseudomonadota</taxon>
        <taxon>Gammaproteobacteria</taxon>
        <taxon>Pseudomonadales</taxon>
        <taxon>Pseudomonadaceae</taxon>
        <taxon>Halopseudomonas</taxon>
    </lineage>
</organism>
<feature type="domain" description="VRR-NUC" evidence="11">
    <location>
        <begin position="436"/>
        <end position="550"/>
    </location>
</feature>
<evidence type="ECO:0000256" key="2">
    <source>
        <dbReference type="ARBA" id="ARBA00001936"/>
    </source>
</evidence>
<proteinExistence type="inferred from homology"/>
<accession>A0ABQ2CLT8</accession>
<dbReference type="Pfam" id="PF08774">
    <property type="entry name" value="VRR_NUC"/>
    <property type="match status" value="1"/>
</dbReference>
<keyword evidence="9" id="KW-0460">Magnesium</keyword>
<evidence type="ECO:0000256" key="7">
    <source>
        <dbReference type="ARBA" id="ARBA00022723"/>
    </source>
</evidence>
<dbReference type="Gene3D" id="3.40.1350.10">
    <property type="match status" value="1"/>
</dbReference>
<evidence type="ECO:0000256" key="4">
    <source>
        <dbReference type="ARBA" id="ARBA00005533"/>
    </source>
</evidence>
<sequence length="552" mass="63852">MPNQPALPPVPQPAPLYYLDNFQQALDWLQQRYVDLLDRQELDFIRCFTALPETSRALLVRLIMRKGPHFRSDRLRYGEIGDIHDAAAPLLELGWITEDHPLDALELGKLLRREELLALLPAVAGLHTLRKPQLIEQLRSQRPGQGSFCQWCPDHPARLFTLLVGDLCEGLRLMFFGNLRQGWEEFVLTQLGVFRYEQVALTPDSRGFQCREDINGYRHLYRCHQALDDGLPTTDVVALLGDEPLSNPWLGSRRARLEFTLARQLEREEQLDAALELYQRSGWRGARQRRIRILEKRQQHRQAYDLVQSALAEPEDDAELQLVLRAQRRLARKLGQPVLPVTGGADAALIELTLPGPHPLGVELAVCEHLSSDEAPVHYVENALIPGLFGLLCWEAIFHPLPGAFFHPFHSAPADLYSHDFHIRRRTQFERCLARLEDASYHSHIRRQWELKQGIQTPFIHWGLLTEELLEQALHCLPAAHLRLWFRRLLADLRSHRAGMPDLIQFYPREQRYRMIEVKGPGDRLQDNQRRWLAFCAEHGMPVEVCHVRWSS</sequence>
<dbReference type="PANTHER" id="PTHR15749">
    <property type="entry name" value="FANCONI-ASSOCIATED NUCLEASE 1"/>
    <property type="match status" value="1"/>
</dbReference>
<dbReference type="EC" id="3.1.4.1" evidence="5"/>
<dbReference type="Pfam" id="PF21315">
    <property type="entry name" value="FAN1_HTH"/>
    <property type="match status" value="1"/>
</dbReference>
<evidence type="ECO:0000259" key="11">
    <source>
        <dbReference type="SMART" id="SM00990"/>
    </source>
</evidence>
<evidence type="ECO:0000256" key="1">
    <source>
        <dbReference type="ARBA" id="ARBA00000983"/>
    </source>
</evidence>
<comment type="caution">
    <text evidence="12">The sequence shown here is derived from an EMBL/GenBank/DDBJ whole genome shotgun (WGS) entry which is preliminary data.</text>
</comment>
<dbReference type="InterPro" id="IPR040603">
    <property type="entry name" value="FAN1_SAP_bact"/>
</dbReference>
<dbReference type="EMBL" id="BMNN01000001">
    <property type="protein sequence ID" value="GGI94307.1"/>
    <property type="molecule type" value="Genomic_DNA"/>
</dbReference>
<keyword evidence="8" id="KW-0378">Hydrolase</keyword>
<dbReference type="RefSeq" id="WP_188635327.1">
    <property type="nucleotide sequence ID" value="NZ_BMNN01000001.1"/>
</dbReference>
<comment type="cofactor">
    <cofactor evidence="3">
        <name>Mg(2+)</name>
        <dbReference type="ChEBI" id="CHEBI:18420"/>
    </cofactor>
</comment>
<reference evidence="13" key="1">
    <citation type="journal article" date="2019" name="Int. J. Syst. Evol. Microbiol.">
        <title>The Global Catalogue of Microorganisms (GCM) 10K type strain sequencing project: providing services to taxonomists for standard genome sequencing and annotation.</title>
        <authorList>
            <consortium name="The Broad Institute Genomics Platform"/>
            <consortium name="The Broad Institute Genome Sequencing Center for Infectious Disease"/>
            <person name="Wu L."/>
            <person name="Ma J."/>
        </authorList>
    </citation>
    <scope>NUCLEOTIDE SEQUENCE [LARGE SCALE GENOMIC DNA]</scope>
    <source>
        <strain evidence="13">JCM 11590</strain>
    </source>
</reference>
<dbReference type="InterPro" id="IPR011856">
    <property type="entry name" value="tRNA_endonuc-like_dom_sf"/>
</dbReference>
<dbReference type="InterPro" id="IPR014883">
    <property type="entry name" value="VRR_NUC"/>
</dbReference>
<dbReference type="SMART" id="SM00990">
    <property type="entry name" value="VRR_NUC"/>
    <property type="match status" value="1"/>
</dbReference>